<dbReference type="InterPro" id="IPR003877">
    <property type="entry name" value="SPRY_dom"/>
</dbReference>
<comment type="similarity">
    <text evidence="2">Belongs to the immunoglobulin superfamily. BTN/MOG family.</text>
</comment>
<dbReference type="InterPro" id="IPR013320">
    <property type="entry name" value="ConA-like_dom_sf"/>
</dbReference>
<dbReference type="PRINTS" id="PR01407">
    <property type="entry name" value="BUTYPHLNCDUF"/>
</dbReference>
<dbReference type="InterPro" id="IPR053896">
    <property type="entry name" value="BTN3A2-like_Ig-C"/>
</dbReference>
<evidence type="ECO:0000256" key="7">
    <source>
        <dbReference type="ARBA" id="ARBA00023157"/>
    </source>
</evidence>
<dbReference type="SMART" id="SM00406">
    <property type="entry name" value="IGv"/>
    <property type="match status" value="1"/>
</dbReference>
<dbReference type="PROSITE" id="PS50835">
    <property type="entry name" value="IG_LIKE"/>
    <property type="match status" value="2"/>
</dbReference>
<dbReference type="RefSeq" id="XP_006037842.1">
    <property type="nucleotide sequence ID" value="XM_006037780.2"/>
</dbReference>
<keyword evidence="13" id="KW-1185">Reference proteome</keyword>
<dbReference type="eggNOG" id="ENOG502QSRZ">
    <property type="taxonomic scope" value="Eukaryota"/>
</dbReference>
<dbReference type="FunFam" id="2.60.40.10:FF:000088">
    <property type="entry name" value="Butyrophilin subfamily 1 member A1"/>
    <property type="match status" value="1"/>
</dbReference>
<dbReference type="InterPro" id="IPR013106">
    <property type="entry name" value="Ig_V-set"/>
</dbReference>
<dbReference type="Pfam" id="PF22705">
    <property type="entry name" value="C2-set_3"/>
    <property type="match status" value="1"/>
</dbReference>
<dbReference type="SUPFAM" id="SSF49899">
    <property type="entry name" value="Concanavalin A-like lectins/glucanases"/>
    <property type="match status" value="1"/>
</dbReference>
<dbReference type="InterPro" id="IPR007110">
    <property type="entry name" value="Ig-like_dom"/>
</dbReference>
<dbReference type="InterPro" id="IPR043136">
    <property type="entry name" value="B30.2/SPRY_sf"/>
</dbReference>
<keyword evidence="5 9" id="KW-1133">Transmembrane helix</keyword>
<dbReference type="Pfam" id="PF07686">
    <property type="entry name" value="V-set"/>
    <property type="match status" value="1"/>
</dbReference>
<evidence type="ECO:0000256" key="2">
    <source>
        <dbReference type="ARBA" id="ARBA00007591"/>
    </source>
</evidence>
<dbReference type="Gene3D" id="2.60.40.10">
    <property type="entry name" value="Immunoglobulins"/>
    <property type="match status" value="2"/>
</dbReference>
<dbReference type="InParanoid" id="A0A1U7SAP7"/>
<reference evidence="14" key="1">
    <citation type="submission" date="2025-08" db="UniProtKB">
        <authorList>
            <consortium name="RefSeq"/>
        </authorList>
    </citation>
    <scope>IDENTIFICATION</scope>
</reference>
<dbReference type="InterPro" id="IPR003879">
    <property type="entry name" value="Butyrophylin_SPRY"/>
</dbReference>
<keyword evidence="4 10" id="KW-0732">Signal</keyword>
<evidence type="ECO:0000256" key="4">
    <source>
        <dbReference type="ARBA" id="ARBA00022729"/>
    </source>
</evidence>
<dbReference type="PANTHER" id="PTHR24100:SF149">
    <property type="entry name" value="BG-LIKE ANTIGEN 1-RELATED"/>
    <property type="match status" value="1"/>
</dbReference>
<dbReference type="InterPro" id="IPR013783">
    <property type="entry name" value="Ig-like_fold"/>
</dbReference>
<evidence type="ECO:0000256" key="8">
    <source>
        <dbReference type="ARBA" id="ARBA00023319"/>
    </source>
</evidence>
<accession>A0A1U7SAP7</accession>
<dbReference type="CDD" id="cd05713">
    <property type="entry name" value="IgV_MOG_like"/>
    <property type="match status" value="1"/>
</dbReference>
<feature type="chain" id="PRO_5010815578" evidence="10">
    <location>
        <begin position="33"/>
        <end position="476"/>
    </location>
</feature>
<protein>
    <submittedName>
        <fullName evidence="14">Butyrophilin subfamily 1 member A1-like isoform X1</fullName>
    </submittedName>
</protein>
<evidence type="ECO:0000256" key="3">
    <source>
        <dbReference type="ARBA" id="ARBA00022692"/>
    </source>
</evidence>
<dbReference type="GeneID" id="102371006"/>
<dbReference type="InterPro" id="IPR036179">
    <property type="entry name" value="Ig-like_dom_sf"/>
</dbReference>
<evidence type="ECO:0000256" key="5">
    <source>
        <dbReference type="ARBA" id="ARBA00022989"/>
    </source>
</evidence>
<evidence type="ECO:0000313" key="13">
    <source>
        <dbReference type="Proteomes" id="UP000189705"/>
    </source>
</evidence>
<evidence type="ECO:0000256" key="10">
    <source>
        <dbReference type="SAM" id="SignalP"/>
    </source>
</evidence>
<proteinExistence type="inferred from homology"/>
<dbReference type="KEGG" id="asn:102371006"/>
<dbReference type="Gene3D" id="2.60.120.920">
    <property type="match status" value="1"/>
</dbReference>
<sequence length="476" mass="54002">MALSFCQSSRRCLSLSGLIIFFIMFHVHPLDSASFKVDGSQKLVTGIVGQEILLPCHLIPRMNAVNMDVKWFRSESDTIVHLYHNRTDQLKDQLPEYKGRTELLKDSITDGSVPLKILNITVSDEGKYHCFVQDGISYGETLIELKVAGLGSGPLISMEDYQDGGIRMVCRSAGWFPEPEVLWKGPTGQHLSSVSETKFSTENGLFKMENSIVIQEHSNKNLSCLIRNNLLNQEKESAIYVSDPFFPRLNPWMVALAVLLVGLFILLVLTLYLFKLKTGLQQELVWRNHVICPGLGKTELPVEKVNVVLNPDTAHPRLIVSEDKRSVKWALTQQMSCKKPEQFETRFCVLGEEGFTSGRHCWEVHVGNGIFWAVGVAKEPVKKQEVLNMNPDDGIWAVQRWWGEYWALTSPRRTLLLVNQIPKRVGVYLDCDSSRVVFFDADTEAIIFSFPPATFSGEKMYPWFWVGVLCELKMCH</sequence>
<dbReference type="InterPro" id="IPR006574">
    <property type="entry name" value="PRY"/>
</dbReference>
<feature type="domain" description="Ig-like" evidence="12">
    <location>
        <begin position="49"/>
        <end position="148"/>
    </location>
</feature>
<keyword evidence="6 9" id="KW-0472">Membrane</keyword>
<gene>
    <name evidence="14" type="primary">LOC102371006</name>
</gene>
<dbReference type="GO" id="GO:0009897">
    <property type="term" value="C:external side of plasma membrane"/>
    <property type="evidence" value="ECO:0007669"/>
    <property type="project" value="TreeGrafter"/>
</dbReference>
<dbReference type="PANTHER" id="PTHR24100">
    <property type="entry name" value="BUTYROPHILIN"/>
    <property type="match status" value="1"/>
</dbReference>
<dbReference type="Pfam" id="PF00622">
    <property type="entry name" value="SPRY"/>
    <property type="match status" value="1"/>
</dbReference>
<keyword evidence="7" id="KW-1015">Disulfide bond</keyword>
<dbReference type="InterPro" id="IPR001870">
    <property type="entry name" value="B30.2/SPRY"/>
</dbReference>
<comment type="subcellular location">
    <subcellularLocation>
        <location evidence="1">Membrane</location>
        <topology evidence="1">Single-pass type I membrane protein</topology>
    </subcellularLocation>
</comment>
<dbReference type="InterPro" id="IPR003599">
    <property type="entry name" value="Ig_sub"/>
</dbReference>
<dbReference type="FunFam" id="2.60.40.10:FF:000183">
    <property type="entry name" value="Myelin-oligodendrocyte glycoprotein"/>
    <property type="match status" value="1"/>
</dbReference>
<dbReference type="GO" id="GO:0001817">
    <property type="term" value="P:regulation of cytokine production"/>
    <property type="evidence" value="ECO:0007669"/>
    <property type="project" value="TreeGrafter"/>
</dbReference>
<name>A0A1U7SAP7_ALLSI</name>
<keyword evidence="8" id="KW-0393">Immunoglobulin domain</keyword>
<dbReference type="FunFam" id="2.60.120.920:FF:000004">
    <property type="entry name" value="Butyrophilin subfamily 1 member A1"/>
    <property type="match status" value="1"/>
</dbReference>
<dbReference type="Pfam" id="PF13765">
    <property type="entry name" value="PRY"/>
    <property type="match status" value="1"/>
</dbReference>
<dbReference type="SUPFAM" id="SSF48726">
    <property type="entry name" value="Immunoglobulin"/>
    <property type="match status" value="2"/>
</dbReference>
<evidence type="ECO:0000259" key="12">
    <source>
        <dbReference type="PROSITE" id="PS50835"/>
    </source>
</evidence>
<evidence type="ECO:0000313" key="14">
    <source>
        <dbReference type="RefSeq" id="XP_006037842.1"/>
    </source>
</evidence>
<dbReference type="AlphaFoldDB" id="A0A1U7SAP7"/>
<feature type="signal peptide" evidence="10">
    <location>
        <begin position="1"/>
        <end position="32"/>
    </location>
</feature>
<dbReference type="GO" id="GO:0005102">
    <property type="term" value="F:signaling receptor binding"/>
    <property type="evidence" value="ECO:0007669"/>
    <property type="project" value="TreeGrafter"/>
</dbReference>
<dbReference type="SMART" id="SM00449">
    <property type="entry name" value="SPRY"/>
    <property type="match status" value="1"/>
</dbReference>
<feature type="transmembrane region" description="Helical" evidence="9">
    <location>
        <begin position="252"/>
        <end position="274"/>
    </location>
</feature>
<keyword evidence="3 9" id="KW-0812">Transmembrane</keyword>
<dbReference type="InterPro" id="IPR050504">
    <property type="entry name" value="IgSF_BTN/MOG"/>
</dbReference>
<evidence type="ECO:0000256" key="6">
    <source>
        <dbReference type="ARBA" id="ARBA00023136"/>
    </source>
</evidence>
<evidence type="ECO:0000259" key="11">
    <source>
        <dbReference type="PROSITE" id="PS50188"/>
    </source>
</evidence>
<evidence type="ECO:0000256" key="9">
    <source>
        <dbReference type="SAM" id="Phobius"/>
    </source>
</evidence>
<evidence type="ECO:0000256" key="1">
    <source>
        <dbReference type="ARBA" id="ARBA00004479"/>
    </source>
</evidence>
<feature type="domain" description="B30.2/SPRY" evidence="11">
    <location>
        <begin position="287"/>
        <end position="476"/>
    </location>
</feature>
<dbReference type="GO" id="GO:0050852">
    <property type="term" value="P:T cell receptor signaling pathway"/>
    <property type="evidence" value="ECO:0007669"/>
    <property type="project" value="TreeGrafter"/>
</dbReference>
<dbReference type="Proteomes" id="UP000189705">
    <property type="component" value="Unplaced"/>
</dbReference>
<dbReference type="CDD" id="cd12888">
    <property type="entry name" value="SPRY_PRY_TRIM7_like"/>
    <property type="match status" value="1"/>
</dbReference>
<dbReference type="SMART" id="SM00589">
    <property type="entry name" value="PRY"/>
    <property type="match status" value="1"/>
</dbReference>
<dbReference type="PROSITE" id="PS50188">
    <property type="entry name" value="B302_SPRY"/>
    <property type="match status" value="1"/>
</dbReference>
<dbReference type="SMART" id="SM00409">
    <property type="entry name" value="IG"/>
    <property type="match status" value="1"/>
</dbReference>
<organism evidence="13 14">
    <name type="scientific">Alligator sinensis</name>
    <name type="common">Chinese alligator</name>
    <dbReference type="NCBI Taxonomy" id="38654"/>
    <lineage>
        <taxon>Eukaryota</taxon>
        <taxon>Metazoa</taxon>
        <taxon>Chordata</taxon>
        <taxon>Craniata</taxon>
        <taxon>Vertebrata</taxon>
        <taxon>Euteleostomi</taxon>
        <taxon>Archelosauria</taxon>
        <taxon>Archosauria</taxon>
        <taxon>Crocodylia</taxon>
        <taxon>Alligatoridae</taxon>
        <taxon>Alligatorinae</taxon>
        <taxon>Alligator</taxon>
    </lineage>
</organism>
<feature type="domain" description="Ig-like" evidence="12">
    <location>
        <begin position="154"/>
        <end position="240"/>
    </location>
</feature>